<feature type="domain" description="Transposase IS4 N-terminal" evidence="2">
    <location>
        <begin position="20"/>
        <end position="70"/>
    </location>
</feature>
<dbReference type="EMBL" id="FMCW01000017">
    <property type="protein sequence ID" value="SCE98317.1"/>
    <property type="molecule type" value="Genomic_DNA"/>
</dbReference>
<keyword evidence="1" id="KW-1133">Transmembrane helix</keyword>
<evidence type="ECO:0000313" key="3">
    <source>
        <dbReference type="EMBL" id="SCE98317.1"/>
    </source>
</evidence>
<dbReference type="AlphaFoldDB" id="A0A1C4WPY7"/>
<dbReference type="Pfam" id="PF13006">
    <property type="entry name" value="Nterm_IS4"/>
    <property type="match status" value="1"/>
</dbReference>
<evidence type="ECO:0000256" key="1">
    <source>
        <dbReference type="SAM" id="Phobius"/>
    </source>
</evidence>
<proteinExistence type="predicted"/>
<evidence type="ECO:0000259" key="2">
    <source>
        <dbReference type="Pfam" id="PF13006"/>
    </source>
</evidence>
<name>A0A1C4WPY7_9ACTN</name>
<reference evidence="3 4" key="1">
    <citation type="submission" date="2016-06" db="EMBL/GenBank/DDBJ databases">
        <authorList>
            <person name="Kjaerup R.B."/>
            <person name="Dalgaard T.S."/>
            <person name="Juul-Madsen H.R."/>
        </authorList>
    </citation>
    <scope>NUCLEOTIDE SEQUENCE [LARGE SCALE GENOMIC DNA]</scope>
    <source>
        <strain evidence="3 4">DSM 45626</strain>
    </source>
</reference>
<sequence>MEQIAITRTVTVAAGPFAAGHLGELTRLVPFEMVDDVLAATRRTQRRVRLLPARVVVYLLLAGCLFADCGTPLHPSTFGMGGRTPRIHSGLIVK</sequence>
<keyword evidence="1" id="KW-0472">Membrane</keyword>
<evidence type="ECO:0000313" key="4">
    <source>
        <dbReference type="Proteomes" id="UP000199375"/>
    </source>
</evidence>
<gene>
    <name evidence="3" type="ORF">GA0070558_11762</name>
</gene>
<dbReference type="Proteomes" id="UP000199375">
    <property type="component" value="Unassembled WGS sequence"/>
</dbReference>
<organism evidence="3 4">
    <name type="scientific">Micromonospora haikouensis</name>
    <dbReference type="NCBI Taxonomy" id="686309"/>
    <lineage>
        <taxon>Bacteria</taxon>
        <taxon>Bacillati</taxon>
        <taxon>Actinomycetota</taxon>
        <taxon>Actinomycetes</taxon>
        <taxon>Micromonosporales</taxon>
        <taxon>Micromonosporaceae</taxon>
        <taxon>Micromonospora</taxon>
    </lineage>
</organism>
<dbReference type="InterPro" id="IPR024473">
    <property type="entry name" value="Transposases_IS4_N"/>
</dbReference>
<feature type="transmembrane region" description="Helical" evidence="1">
    <location>
        <begin position="51"/>
        <end position="73"/>
    </location>
</feature>
<accession>A0A1C4WPY7</accession>
<keyword evidence="1" id="KW-0812">Transmembrane</keyword>
<protein>
    <submittedName>
        <fullName evidence="3">Insertion element 4 transposase N-terminal</fullName>
    </submittedName>
</protein>